<reference evidence="11" key="1">
    <citation type="submission" date="2017-03" db="EMBL/GenBank/DDBJ databases">
        <authorList>
            <person name="Afonso C.L."/>
            <person name="Miller P.J."/>
            <person name="Scott M.A."/>
            <person name="Spackman E."/>
            <person name="Goraichik I."/>
            <person name="Dimitrov K.M."/>
            <person name="Suarez D.L."/>
            <person name="Swayne D.E."/>
        </authorList>
    </citation>
    <scope>NUCLEOTIDE SEQUENCE</scope>
    <source>
        <tissue evidence="11">Antenna</tissue>
    </source>
</reference>
<evidence type="ECO:0000256" key="3">
    <source>
        <dbReference type="ARBA" id="ARBA00022606"/>
    </source>
</evidence>
<organism evidence="11">
    <name type="scientific">Holotrichia parallela</name>
    <name type="common">Dark black chafer beetle</name>
    <name type="synonym">Pedinotrichia parallela</name>
    <dbReference type="NCBI Taxonomy" id="93412"/>
    <lineage>
        <taxon>Eukaryota</taxon>
        <taxon>Metazoa</taxon>
        <taxon>Ecdysozoa</taxon>
        <taxon>Arthropoda</taxon>
        <taxon>Hexapoda</taxon>
        <taxon>Insecta</taxon>
        <taxon>Pterygota</taxon>
        <taxon>Neoptera</taxon>
        <taxon>Endopterygota</taxon>
        <taxon>Coleoptera</taxon>
        <taxon>Polyphaga</taxon>
        <taxon>Scarabaeiformia</taxon>
        <taxon>Scarabaeidae</taxon>
        <taxon>Melolonthinae</taxon>
        <taxon>Holotrichia</taxon>
    </lineage>
</organism>
<evidence type="ECO:0000256" key="1">
    <source>
        <dbReference type="ARBA" id="ARBA00004651"/>
    </source>
</evidence>
<feature type="transmembrane region" description="Helical" evidence="10">
    <location>
        <begin position="115"/>
        <end position="142"/>
    </location>
</feature>
<comment type="subcellular location">
    <subcellularLocation>
        <location evidence="1">Cell membrane</location>
        <topology evidence="1">Multi-pass membrane protein</topology>
    </subcellularLocation>
</comment>
<keyword evidence="9" id="KW-0807">Transducer</keyword>
<evidence type="ECO:0000313" key="11">
    <source>
        <dbReference type="EMBL" id="AVH87263.1"/>
    </source>
</evidence>
<feature type="transmembrane region" description="Helical" evidence="10">
    <location>
        <begin position="56"/>
        <end position="82"/>
    </location>
</feature>
<evidence type="ECO:0000256" key="4">
    <source>
        <dbReference type="ARBA" id="ARBA00022692"/>
    </source>
</evidence>
<accession>A0A2P9JY61</accession>
<dbReference type="GO" id="GO:0004984">
    <property type="term" value="F:olfactory receptor activity"/>
    <property type="evidence" value="ECO:0007669"/>
    <property type="project" value="InterPro"/>
</dbReference>
<name>A0A2P9JY61_HOLPA</name>
<keyword evidence="4 10" id="KW-0812">Transmembrane</keyword>
<dbReference type="PANTHER" id="PTHR21137:SF35">
    <property type="entry name" value="ODORANT RECEPTOR 19A-RELATED"/>
    <property type="match status" value="1"/>
</dbReference>
<evidence type="ECO:0000256" key="2">
    <source>
        <dbReference type="ARBA" id="ARBA00022475"/>
    </source>
</evidence>
<evidence type="ECO:0000256" key="5">
    <source>
        <dbReference type="ARBA" id="ARBA00022725"/>
    </source>
</evidence>
<dbReference type="Pfam" id="PF02949">
    <property type="entry name" value="7tm_6"/>
    <property type="match status" value="1"/>
</dbReference>
<dbReference type="GO" id="GO:0005886">
    <property type="term" value="C:plasma membrane"/>
    <property type="evidence" value="ECO:0007669"/>
    <property type="project" value="UniProtKB-SubCell"/>
</dbReference>
<keyword evidence="5" id="KW-0552">Olfaction</keyword>
<feature type="transmembrane region" description="Helical" evidence="10">
    <location>
        <begin position="221"/>
        <end position="241"/>
    </location>
</feature>
<keyword evidence="2" id="KW-1003">Cell membrane</keyword>
<evidence type="ECO:0000256" key="6">
    <source>
        <dbReference type="ARBA" id="ARBA00022989"/>
    </source>
</evidence>
<protein>
    <submittedName>
        <fullName evidence="11">Odorant receptor 22</fullName>
    </submittedName>
</protein>
<evidence type="ECO:0000256" key="8">
    <source>
        <dbReference type="ARBA" id="ARBA00023170"/>
    </source>
</evidence>
<dbReference type="PANTHER" id="PTHR21137">
    <property type="entry name" value="ODORANT RECEPTOR"/>
    <property type="match status" value="1"/>
</dbReference>
<dbReference type="EMBL" id="KY817047">
    <property type="protein sequence ID" value="AVH87263.1"/>
    <property type="molecule type" value="mRNA"/>
</dbReference>
<keyword evidence="3" id="KW-0716">Sensory transduction</keyword>
<dbReference type="AlphaFoldDB" id="A0A2P9JY61"/>
<dbReference type="GO" id="GO:0007165">
    <property type="term" value="P:signal transduction"/>
    <property type="evidence" value="ECO:0007669"/>
    <property type="project" value="UniProtKB-KW"/>
</dbReference>
<sequence length="325" mass="38208">MAAATVTTTFECLVRFYIIAFKKPEINDIIFKIWRKFWPVMVVSPKKMEQLIRKCYTALILTVGCYGPAILCNSIATLWPYLSNRELILRSVYPFDWNQTYVYEVIYIWQYVTQWYILILVNTFDFFMIPVVMVCTVQFGILQDVFKNILSQKSRRQRLLIFGDVISDRDMILRCLDHQQMLISICNQLEEIFRFAILFQFVTSTAALCSSALMLQVDSSHFMEMLTFVIAHMFQLFYYCFVGSELISYSENMANAIYKCNWHLSDNREFMKALTLILQRCQKPQRLTAVGIVDLNFVSYLTVLRVAFSFYTLLTKVIDRGTSWT</sequence>
<keyword evidence="8 11" id="KW-0675">Receptor</keyword>
<dbReference type="InterPro" id="IPR004117">
    <property type="entry name" value="7tm6_olfct_rcpt"/>
</dbReference>
<keyword evidence="6 10" id="KW-1133">Transmembrane helix</keyword>
<feature type="transmembrane region" description="Helical" evidence="10">
    <location>
        <begin position="192"/>
        <end position="215"/>
    </location>
</feature>
<keyword evidence="7 10" id="KW-0472">Membrane</keyword>
<evidence type="ECO:0000256" key="7">
    <source>
        <dbReference type="ARBA" id="ARBA00023136"/>
    </source>
</evidence>
<proteinExistence type="evidence at transcript level"/>
<evidence type="ECO:0000256" key="10">
    <source>
        <dbReference type="SAM" id="Phobius"/>
    </source>
</evidence>
<evidence type="ECO:0000256" key="9">
    <source>
        <dbReference type="ARBA" id="ARBA00023224"/>
    </source>
</evidence>
<dbReference type="GO" id="GO:0005549">
    <property type="term" value="F:odorant binding"/>
    <property type="evidence" value="ECO:0007669"/>
    <property type="project" value="InterPro"/>
</dbReference>